<dbReference type="Proteomes" id="UP000297814">
    <property type="component" value="Unassembled WGS sequence"/>
</dbReference>
<dbReference type="AlphaFoldDB" id="A0A4Z1GX92"/>
<sequence>MTGIYQSFIGTALNSSIADYQTYVDSSSFKGCIRERTIDDRERYQDHECDIVLEAFRTRVWTHLTTFDYNDLSTLATASSRGGYHLANTITAIDRKVEDVNTGSIFRQTSTGLVQVWRL</sequence>
<dbReference type="EMBL" id="PQXK01000026">
    <property type="protein sequence ID" value="TGO41148.1"/>
    <property type="molecule type" value="Genomic_DNA"/>
</dbReference>
<evidence type="ECO:0000313" key="1">
    <source>
        <dbReference type="EMBL" id="TGO41148.1"/>
    </source>
</evidence>
<evidence type="ECO:0000313" key="2">
    <source>
        <dbReference type="Proteomes" id="UP000297814"/>
    </source>
</evidence>
<protein>
    <submittedName>
        <fullName evidence="1">Uncharacterized protein</fullName>
    </submittedName>
</protein>
<comment type="caution">
    <text evidence="1">The sequence shown here is derived from an EMBL/GenBank/DDBJ whole genome shotgun (WGS) entry which is preliminary data.</text>
</comment>
<keyword evidence="2" id="KW-1185">Reference proteome</keyword>
<name>A0A4Z1GX92_9HELO</name>
<gene>
    <name evidence="1" type="ORF">BHYA_0026g00550</name>
</gene>
<accession>A0A4Z1GX92</accession>
<organism evidence="1 2">
    <name type="scientific">Botrytis hyacinthi</name>
    <dbReference type="NCBI Taxonomy" id="278943"/>
    <lineage>
        <taxon>Eukaryota</taxon>
        <taxon>Fungi</taxon>
        <taxon>Dikarya</taxon>
        <taxon>Ascomycota</taxon>
        <taxon>Pezizomycotina</taxon>
        <taxon>Leotiomycetes</taxon>
        <taxon>Helotiales</taxon>
        <taxon>Sclerotiniaceae</taxon>
        <taxon>Botrytis</taxon>
    </lineage>
</organism>
<reference evidence="1 2" key="1">
    <citation type="submission" date="2017-12" db="EMBL/GenBank/DDBJ databases">
        <title>Comparative genomics of Botrytis spp.</title>
        <authorList>
            <person name="Valero-Jimenez C.A."/>
            <person name="Tapia P."/>
            <person name="Veloso J."/>
            <person name="Silva-Moreno E."/>
            <person name="Staats M."/>
            <person name="Valdes J.H."/>
            <person name="Van Kan J.A.L."/>
        </authorList>
    </citation>
    <scope>NUCLEOTIDE SEQUENCE [LARGE SCALE GENOMIC DNA]</scope>
    <source>
        <strain evidence="1 2">Bh0001</strain>
    </source>
</reference>
<proteinExistence type="predicted"/>